<name>A0A0L0UMJ7_9BASI</name>
<gene>
    <name evidence="2" type="ORF">PSTG_18356</name>
</gene>
<sequence length="253" mass="29160">LDTKARQAQVDDFINTDPTSISWTRALKQDLARNRTFVYEEPSVTASLYRPFTKQWMYFNRTFNEMVLQMPRIFPQSGRGNLIIQLAGVGARAGFSALISDSITSLDTIEKGQCFPLYLYDEQAQAQDNGNSDLFEPEGQPETGLKRRDAITDEGLAYFQEAYPGEQITKEDLFYYVYGILHSEDYRTRFADNLSKELPRIPKVKKAVDFWAFSKAGRELSKLHINYETVEKYPLNIQAKGNLLDEDYRVIKM</sequence>
<dbReference type="InterPro" id="IPR041635">
    <property type="entry name" value="Type_ISP_LLaBIII_C"/>
</dbReference>
<evidence type="ECO:0000313" key="2">
    <source>
        <dbReference type="EMBL" id="KNE88248.1"/>
    </source>
</evidence>
<dbReference type="EMBL" id="AJIL01002680">
    <property type="protein sequence ID" value="KNE88248.1"/>
    <property type="molecule type" value="Genomic_DNA"/>
</dbReference>
<protein>
    <recommendedName>
        <fullName evidence="1">Type ISP restriction-modification enzyme LLaBIII C-terminal specificity domain-containing protein</fullName>
    </recommendedName>
</protein>
<reference evidence="3" key="1">
    <citation type="submission" date="2014-03" db="EMBL/GenBank/DDBJ databases">
        <title>The Genome Sequence of Puccinia striiformis f. sp. tritici PST-78.</title>
        <authorList>
            <consortium name="The Broad Institute Genome Sequencing Platform"/>
            <person name="Cuomo C."/>
            <person name="Hulbert S."/>
            <person name="Chen X."/>
            <person name="Walker B."/>
            <person name="Young S.K."/>
            <person name="Zeng Q."/>
            <person name="Gargeya S."/>
            <person name="Fitzgerald M."/>
            <person name="Haas B."/>
            <person name="Abouelleil A."/>
            <person name="Alvarado L."/>
            <person name="Arachchi H.M."/>
            <person name="Berlin A.M."/>
            <person name="Chapman S.B."/>
            <person name="Goldberg J."/>
            <person name="Griggs A."/>
            <person name="Gujja S."/>
            <person name="Hansen M."/>
            <person name="Howarth C."/>
            <person name="Imamovic A."/>
            <person name="Larimer J."/>
            <person name="McCowan C."/>
            <person name="Montmayeur A."/>
            <person name="Murphy C."/>
            <person name="Neiman D."/>
            <person name="Pearson M."/>
            <person name="Priest M."/>
            <person name="Roberts A."/>
            <person name="Saif S."/>
            <person name="Shea T."/>
            <person name="Sisk P."/>
            <person name="Sykes S."/>
            <person name="Wortman J."/>
            <person name="Nusbaum C."/>
            <person name="Birren B."/>
        </authorList>
    </citation>
    <scope>NUCLEOTIDE SEQUENCE [LARGE SCALE GENOMIC DNA]</scope>
    <source>
        <strain evidence="3">race PST-78</strain>
    </source>
</reference>
<evidence type="ECO:0000259" key="1">
    <source>
        <dbReference type="Pfam" id="PF18135"/>
    </source>
</evidence>
<feature type="domain" description="Type ISP restriction-modification enzyme LLaBIII C-terminal specificity" evidence="1">
    <location>
        <begin position="6"/>
        <end position="253"/>
    </location>
</feature>
<dbReference type="Pfam" id="PF18135">
    <property type="entry name" value="Type_ISP_C"/>
    <property type="match status" value="1"/>
</dbReference>
<feature type="non-terminal residue" evidence="2">
    <location>
        <position position="253"/>
    </location>
</feature>
<keyword evidence="3" id="KW-1185">Reference proteome</keyword>
<feature type="non-terminal residue" evidence="2">
    <location>
        <position position="1"/>
    </location>
</feature>
<evidence type="ECO:0000313" key="3">
    <source>
        <dbReference type="Proteomes" id="UP000054564"/>
    </source>
</evidence>
<comment type="caution">
    <text evidence="2">The sequence shown here is derived from an EMBL/GenBank/DDBJ whole genome shotgun (WGS) entry which is preliminary data.</text>
</comment>
<proteinExistence type="predicted"/>
<dbReference type="Proteomes" id="UP000054564">
    <property type="component" value="Unassembled WGS sequence"/>
</dbReference>
<organism evidence="2 3">
    <name type="scientific">Puccinia striiformis f. sp. tritici PST-78</name>
    <dbReference type="NCBI Taxonomy" id="1165861"/>
    <lineage>
        <taxon>Eukaryota</taxon>
        <taxon>Fungi</taxon>
        <taxon>Dikarya</taxon>
        <taxon>Basidiomycota</taxon>
        <taxon>Pucciniomycotina</taxon>
        <taxon>Pucciniomycetes</taxon>
        <taxon>Pucciniales</taxon>
        <taxon>Pucciniaceae</taxon>
        <taxon>Puccinia</taxon>
    </lineage>
</organism>
<dbReference type="AlphaFoldDB" id="A0A0L0UMJ7"/>
<accession>A0A0L0UMJ7</accession>